<dbReference type="Proteomes" id="UP001516464">
    <property type="component" value="Unassembled WGS sequence"/>
</dbReference>
<sequence length="363" mass="42416">MPFFPTVNPINATIFQIKIEALSKKGNLLTEENKKKNIFHPKSKTVITEMKEKTNVVSEKNKIFKEEENIYQEGINGEKNINNEANMYQEDINMEINTYQKDINKEVNTYQENMNTEDMIIKNQVELKNDIIKNVISEFDGLNLKMNDEEDNLNRIKNINEVSKKNNLYLSENLTEGSNTIYAGPNISNNNFPFVNHINNTTIFQSPLIEQSPQTKNYNLLNNEEYFQLLKNQYLEREYNSPELQYYQASGDIYPIAPNLLIRSTVGMNPLSTRGYVSREIRIRHRKNISKNETFDNSQRISKLYPQSPNCCAHCGTDTTSLWRRLEGSFVCNACGLYYKMHGVIRPHFLKTDRIKRRRRGPR</sequence>
<proteinExistence type="predicted"/>
<keyword evidence="4" id="KW-0862">Zinc</keyword>
<organism evidence="8 9">
    <name type="scientific">Astathelohania contejeani</name>
    <dbReference type="NCBI Taxonomy" id="164912"/>
    <lineage>
        <taxon>Eukaryota</taxon>
        <taxon>Fungi</taxon>
        <taxon>Fungi incertae sedis</taxon>
        <taxon>Microsporidia</taxon>
        <taxon>Astathelohaniidae</taxon>
        <taxon>Astathelohania</taxon>
    </lineage>
</organism>
<evidence type="ECO:0000256" key="4">
    <source>
        <dbReference type="ARBA" id="ARBA00022833"/>
    </source>
</evidence>
<dbReference type="EMBL" id="SBIQ01000144">
    <property type="protein sequence ID" value="KAF7683001.1"/>
    <property type="molecule type" value="Genomic_DNA"/>
</dbReference>
<evidence type="ECO:0000256" key="3">
    <source>
        <dbReference type="ARBA" id="ARBA00022771"/>
    </source>
</evidence>
<reference evidence="8 9" key="1">
    <citation type="submission" date="2019-01" db="EMBL/GenBank/DDBJ databases">
        <title>Genomes sequencing and comparative genomics of infectious freshwater microsporidia, Cucumispora dikerogammari and Thelohania contejeani.</title>
        <authorList>
            <person name="Cormier A."/>
            <person name="Giraud I."/>
            <person name="Wattier R."/>
            <person name="Teixeira M."/>
            <person name="Grandjean F."/>
            <person name="Rigaud T."/>
            <person name="Cordaux R."/>
        </authorList>
    </citation>
    <scope>NUCLEOTIDE SEQUENCE [LARGE SCALE GENOMIC DNA]</scope>
    <source>
        <strain evidence="8">T1</strain>
        <tissue evidence="8">Spores</tissue>
    </source>
</reference>
<evidence type="ECO:0000313" key="8">
    <source>
        <dbReference type="EMBL" id="KAF7683001.1"/>
    </source>
</evidence>
<name>A0ABQ7HXV5_9MICR</name>
<keyword evidence="2" id="KW-0479">Metal-binding</keyword>
<dbReference type="PANTHER" id="PTHR10071:SF281">
    <property type="entry name" value="BOX A-BINDING FACTOR-RELATED"/>
    <property type="match status" value="1"/>
</dbReference>
<protein>
    <submittedName>
        <fullName evidence="8">Nitrogen regulatory protein NUT1</fullName>
    </submittedName>
</protein>
<comment type="subcellular location">
    <subcellularLocation>
        <location evidence="1">Nucleus</location>
    </subcellularLocation>
</comment>
<dbReference type="InterPro" id="IPR013088">
    <property type="entry name" value="Znf_NHR/GATA"/>
</dbReference>
<keyword evidence="9" id="KW-1185">Reference proteome</keyword>
<dbReference type="PANTHER" id="PTHR10071">
    <property type="entry name" value="TRANSCRIPTION FACTOR GATA FAMILY MEMBER"/>
    <property type="match status" value="1"/>
</dbReference>
<dbReference type="CDD" id="cd00202">
    <property type="entry name" value="ZnF_GATA"/>
    <property type="match status" value="1"/>
</dbReference>
<dbReference type="Gene3D" id="3.30.50.10">
    <property type="entry name" value="Erythroid Transcription Factor GATA-1, subunit A"/>
    <property type="match status" value="1"/>
</dbReference>
<dbReference type="SMART" id="SM00401">
    <property type="entry name" value="ZnF_GATA"/>
    <property type="match status" value="1"/>
</dbReference>
<keyword evidence="3 6" id="KW-0863">Zinc-finger</keyword>
<dbReference type="InterPro" id="IPR000679">
    <property type="entry name" value="Znf_GATA"/>
</dbReference>
<dbReference type="SUPFAM" id="SSF57716">
    <property type="entry name" value="Glucocorticoid receptor-like (DNA-binding domain)"/>
    <property type="match status" value="1"/>
</dbReference>
<dbReference type="InterPro" id="IPR039355">
    <property type="entry name" value="Transcription_factor_GATA"/>
</dbReference>
<comment type="caution">
    <text evidence="8">The sequence shown here is derived from an EMBL/GenBank/DDBJ whole genome shotgun (WGS) entry which is preliminary data.</text>
</comment>
<feature type="domain" description="GATA-type" evidence="7">
    <location>
        <begin position="306"/>
        <end position="358"/>
    </location>
</feature>
<evidence type="ECO:0000256" key="2">
    <source>
        <dbReference type="ARBA" id="ARBA00022723"/>
    </source>
</evidence>
<gene>
    <name evidence="8" type="primary">NUT1</name>
    <name evidence="8" type="ORF">TCON_1785</name>
</gene>
<accession>A0ABQ7HXV5</accession>
<evidence type="ECO:0000259" key="7">
    <source>
        <dbReference type="PROSITE" id="PS50114"/>
    </source>
</evidence>
<evidence type="ECO:0000256" key="5">
    <source>
        <dbReference type="ARBA" id="ARBA00023242"/>
    </source>
</evidence>
<dbReference type="Pfam" id="PF00320">
    <property type="entry name" value="GATA"/>
    <property type="match status" value="1"/>
</dbReference>
<evidence type="ECO:0000313" key="9">
    <source>
        <dbReference type="Proteomes" id="UP001516464"/>
    </source>
</evidence>
<dbReference type="PROSITE" id="PS50114">
    <property type="entry name" value="GATA_ZN_FINGER_2"/>
    <property type="match status" value="1"/>
</dbReference>
<evidence type="ECO:0000256" key="6">
    <source>
        <dbReference type="PROSITE-ProRule" id="PRU00094"/>
    </source>
</evidence>
<evidence type="ECO:0000256" key="1">
    <source>
        <dbReference type="ARBA" id="ARBA00004123"/>
    </source>
</evidence>
<keyword evidence="5" id="KW-0539">Nucleus</keyword>